<comment type="subcellular location">
    <subcellularLocation>
        <location evidence="1">Cell envelope</location>
    </subcellularLocation>
</comment>
<evidence type="ECO:0000313" key="7">
    <source>
        <dbReference type="EMBL" id="BDQ32552.1"/>
    </source>
</evidence>
<evidence type="ECO:0000256" key="4">
    <source>
        <dbReference type="RuleBase" id="RU003744"/>
    </source>
</evidence>
<dbReference type="InterPro" id="IPR018313">
    <property type="entry name" value="SBP_3_CS"/>
</dbReference>
<dbReference type="Proteomes" id="UP001061361">
    <property type="component" value="Chromosome"/>
</dbReference>
<protein>
    <submittedName>
        <fullName evidence="7">Amino acid ABC transporter substrate-binding protein</fullName>
    </submittedName>
</protein>
<dbReference type="SUPFAM" id="SSF53850">
    <property type="entry name" value="Periplasmic binding protein-like II"/>
    <property type="match status" value="1"/>
</dbReference>
<evidence type="ECO:0000256" key="3">
    <source>
        <dbReference type="ARBA" id="ARBA00022729"/>
    </source>
</evidence>
<evidence type="ECO:0000313" key="8">
    <source>
        <dbReference type="Proteomes" id="UP001061361"/>
    </source>
</evidence>
<organism evidence="7 8">
    <name type="scientific">Pseudodesulfovibrio portus</name>
    <dbReference type="NCBI Taxonomy" id="231439"/>
    <lineage>
        <taxon>Bacteria</taxon>
        <taxon>Pseudomonadati</taxon>
        <taxon>Thermodesulfobacteriota</taxon>
        <taxon>Desulfovibrionia</taxon>
        <taxon>Desulfovibrionales</taxon>
        <taxon>Desulfovibrionaceae</taxon>
    </lineage>
</organism>
<accession>A0ABM8AMG3</accession>
<dbReference type="PANTHER" id="PTHR35936">
    <property type="entry name" value="MEMBRANE-BOUND LYTIC MUREIN TRANSGLYCOSYLASE F"/>
    <property type="match status" value="1"/>
</dbReference>
<feature type="chain" id="PRO_5045511947" evidence="5">
    <location>
        <begin position="27"/>
        <end position="281"/>
    </location>
</feature>
<comment type="similarity">
    <text evidence="2 4">Belongs to the bacterial solute-binding protein 3 family.</text>
</comment>
<proteinExistence type="inferred from homology"/>
<dbReference type="InterPro" id="IPR001638">
    <property type="entry name" value="Solute-binding_3/MltF_N"/>
</dbReference>
<reference evidence="7" key="1">
    <citation type="submission" date="2022-08" db="EMBL/GenBank/DDBJ databases">
        <title>Genome Sequence of the sulphate-reducing bacterium, Pseudodesulfovibrio portus JCM14722.</title>
        <authorList>
            <person name="Kondo R."/>
            <person name="Kataoka T."/>
        </authorList>
    </citation>
    <scope>NUCLEOTIDE SEQUENCE</scope>
    <source>
        <strain evidence="7">JCM 14722</strain>
    </source>
</reference>
<dbReference type="CDD" id="cd13629">
    <property type="entry name" value="PBP2_Dsm1740"/>
    <property type="match status" value="1"/>
</dbReference>
<name>A0ABM8AMG3_9BACT</name>
<dbReference type="SMART" id="SM00062">
    <property type="entry name" value="PBPb"/>
    <property type="match status" value="1"/>
</dbReference>
<keyword evidence="3 5" id="KW-0732">Signal</keyword>
<dbReference type="PROSITE" id="PS01039">
    <property type="entry name" value="SBP_BACTERIAL_3"/>
    <property type="match status" value="1"/>
</dbReference>
<dbReference type="Gene3D" id="3.40.190.10">
    <property type="entry name" value="Periplasmic binding protein-like II"/>
    <property type="match status" value="2"/>
</dbReference>
<keyword evidence="8" id="KW-1185">Reference proteome</keyword>
<evidence type="ECO:0000256" key="1">
    <source>
        <dbReference type="ARBA" id="ARBA00004196"/>
    </source>
</evidence>
<evidence type="ECO:0000256" key="2">
    <source>
        <dbReference type="ARBA" id="ARBA00010333"/>
    </source>
</evidence>
<feature type="signal peptide" evidence="5">
    <location>
        <begin position="1"/>
        <end position="26"/>
    </location>
</feature>
<evidence type="ECO:0000256" key="5">
    <source>
        <dbReference type="SAM" id="SignalP"/>
    </source>
</evidence>
<dbReference type="Pfam" id="PF00497">
    <property type="entry name" value="SBP_bac_3"/>
    <property type="match status" value="1"/>
</dbReference>
<dbReference type="PANTHER" id="PTHR35936:SF38">
    <property type="entry name" value="GLUTAMINE-BINDING PERIPLASMIC PROTEIN"/>
    <property type="match status" value="1"/>
</dbReference>
<sequence length="281" mass="31873">MKPIRIFVAVTLFCLLVLPMTGCSQAPQETQKAEAADTKVSQLETILQRGVIKVGFDTFKPWAMKDKNGDYIGFEIEVAKRLAEDMGVKAEFVPTKWSGIIPALLTGKFDIIIGGMSITPQRNLKVNFSVPYEFSGMSLTASRKLAGDRTRIADFNTPDTTIAVRLGTTAAEAAKNFLPKAKILFFDEESQTIQELLNERVHALVASNPLPFNLAKEYPDQLYLPVKEDLTQEPISFAVRKGDPDFLNWLNNWVRFTSSKGWLQNRYEYWFYTNEWEDQIQ</sequence>
<evidence type="ECO:0000259" key="6">
    <source>
        <dbReference type="SMART" id="SM00062"/>
    </source>
</evidence>
<gene>
    <name evidence="7" type="ORF">JCM14722_00940</name>
</gene>
<dbReference type="EMBL" id="AP026708">
    <property type="protein sequence ID" value="BDQ32552.1"/>
    <property type="molecule type" value="Genomic_DNA"/>
</dbReference>
<feature type="domain" description="Solute-binding protein family 3/N-terminal" evidence="6">
    <location>
        <begin position="51"/>
        <end position="274"/>
    </location>
</feature>
<dbReference type="RefSeq" id="WP_264982623.1">
    <property type="nucleotide sequence ID" value="NZ_AP026708.1"/>
</dbReference>